<reference evidence="5 6" key="1">
    <citation type="submission" date="2019-01" db="EMBL/GenBank/DDBJ databases">
        <authorList>
            <person name="Chen W.-M."/>
        </authorList>
    </citation>
    <scope>NUCLEOTIDE SEQUENCE [LARGE SCALE GENOMIC DNA]</scope>
    <source>
        <strain evidence="5 6">YBJ-36</strain>
    </source>
</reference>
<dbReference type="Proteomes" id="UP000282759">
    <property type="component" value="Unassembled WGS sequence"/>
</dbReference>
<dbReference type="SUPFAM" id="SSF46894">
    <property type="entry name" value="C-terminal effector domain of the bipartite response regulators"/>
    <property type="match status" value="1"/>
</dbReference>
<dbReference type="InterPro" id="IPR036388">
    <property type="entry name" value="WH-like_DNA-bd_sf"/>
</dbReference>
<evidence type="ECO:0000256" key="2">
    <source>
        <dbReference type="ARBA" id="ARBA00023125"/>
    </source>
</evidence>
<comment type="caution">
    <text evidence="5">The sequence shown here is derived from an EMBL/GenBank/DDBJ whole genome shotgun (WGS) entry which is preliminary data.</text>
</comment>
<dbReference type="CDD" id="cd06170">
    <property type="entry name" value="LuxR_C_like"/>
    <property type="match status" value="1"/>
</dbReference>
<dbReference type="InterPro" id="IPR016032">
    <property type="entry name" value="Sig_transdc_resp-reg_C-effctor"/>
</dbReference>
<dbReference type="Gene3D" id="1.10.10.10">
    <property type="entry name" value="Winged helix-like DNA-binding domain superfamily/Winged helix DNA-binding domain"/>
    <property type="match status" value="1"/>
</dbReference>
<dbReference type="PROSITE" id="PS50043">
    <property type="entry name" value="HTH_LUXR_2"/>
    <property type="match status" value="1"/>
</dbReference>
<organism evidence="5 6">
    <name type="scientific">Mucilaginibacter limnophilus</name>
    <dbReference type="NCBI Taxonomy" id="1932778"/>
    <lineage>
        <taxon>Bacteria</taxon>
        <taxon>Pseudomonadati</taxon>
        <taxon>Bacteroidota</taxon>
        <taxon>Sphingobacteriia</taxon>
        <taxon>Sphingobacteriales</taxon>
        <taxon>Sphingobacteriaceae</taxon>
        <taxon>Mucilaginibacter</taxon>
    </lineage>
</organism>
<keyword evidence="1" id="KW-0805">Transcription regulation</keyword>
<protein>
    <submittedName>
        <fullName evidence="5">LuxR family transcriptional regulator</fullName>
    </submittedName>
</protein>
<name>A0A3S2V231_9SPHI</name>
<dbReference type="SMART" id="SM00421">
    <property type="entry name" value="HTH_LUXR"/>
    <property type="match status" value="1"/>
</dbReference>
<dbReference type="InterPro" id="IPR000792">
    <property type="entry name" value="Tscrpt_reg_LuxR_C"/>
</dbReference>
<evidence type="ECO:0000313" key="6">
    <source>
        <dbReference type="Proteomes" id="UP000282759"/>
    </source>
</evidence>
<gene>
    <name evidence="5" type="ORF">EOD41_04395</name>
</gene>
<dbReference type="AlphaFoldDB" id="A0A3S2V231"/>
<accession>A0A3S2V231</accession>
<dbReference type="GO" id="GO:0003677">
    <property type="term" value="F:DNA binding"/>
    <property type="evidence" value="ECO:0007669"/>
    <property type="project" value="UniProtKB-KW"/>
</dbReference>
<dbReference type="PRINTS" id="PR00038">
    <property type="entry name" value="HTHLUXR"/>
</dbReference>
<keyword evidence="3" id="KW-0804">Transcription</keyword>
<dbReference type="PANTHER" id="PTHR44688">
    <property type="entry name" value="DNA-BINDING TRANSCRIPTIONAL ACTIVATOR DEVR_DOSR"/>
    <property type="match status" value="1"/>
</dbReference>
<dbReference type="Gene3D" id="3.30.450.20">
    <property type="entry name" value="PAS domain"/>
    <property type="match status" value="1"/>
</dbReference>
<dbReference type="EMBL" id="SACK01000002">
    <property type="protein sequence ID" value="RVU01212.1"/>
    <property type="molecule type" value="Genomic_DNA"/>
</dbReference>
<dbReference type="PROSITE" id="PS00622">
    <property type="entry name" value="HTH_LUXR_1"/>
    <property type="match status" value="1"/>
</dbReference>
<keyword evidence="6" id="KW-1185">Reference proteome</keyword>
<dbReference type="PANTHER" id="PTHR44688:SF16">
    <property type="entry name" value="DNA-BINDING TRANSCRIPTIONAL ACTIVATOR DEVR_DOSR"/>
    <property type="match status" value="1"/>
</dbReference>
<evidence type="ECO:0000256" key="3">
    <source>
        <dbReference type="ARBA" id="ARBA00023163"/>
    </source>
</evidence>
<evidence type="ECO:0000256" key="1">
    <source>
        <dbReference type="ARBA" id="ARBA00023015"/>
    </source>
</evidence>
<evidence type="ECO:0000313" key="5">
    <source>
        <dbReference type="EMBL" id="RVU01212.1"/>
    </source>
</evidence>
<dbReference type="RefSeq" id="WP_127703588.1">
    <property type="nucleotide sequence ID" value="NZ_SACK01000002.1"/>
</dbReference>
<dbReference type="Pfam" id="PF00196">
    <property type="entry name" value="GerE"/>
    <property type="match status" value="1"/>
</dbReference>
<dbReference type="OrthoDB" id="965844at2"/>
<dbReference type="GO" id="GO:0006355">
    <property type="term" value="P:regulation of DNA-templated transcription"/>
    <property type="evidence" value="ECO:0007669"/>
    <property type="project" value="InterPro"/>
</dbReference>
<proteinExistence type="predicted"/>
<feature type="domain" description="HTH luxR-type" evidence="4">
    <location>
        <begin position="188"/>
        <end position="253"/>
    </location>
</feature>
<evidence type="ECO:0000259" key="4">
    <source>
        <dbReference type="PROSITE" id="PS50043"/>
    </source>
</evidence>
<keyword evidence="2" id="KW-0238">DNA-binding</keyword>
<sequence length="255" mass="28827">MQPKTNLLHEVWDKNIDLLARTEVELPTINIEELLASFFCPGPFYYYVVDFYDRRIIHMSPKIKDVLGLEPQTVTFDDILNRIMPEDMNYVANAETTVYDFTQKKGWDKVTNYKTGYCFRMKSANGNFQMFHHQALVLSTDTTGGIGKTLNIHTNVEHLTTVNSHKATLTGIGNSTDFFVFDVPLHSQLSNTSLFTKREREIICLMAAGFNSTAIAERLFLSLHTVKQHRKNILGKAGASNSSELIALCLKAGLI</sequence>